<evidence type="ECO:0000313" key="2">
    <source>
        <dbReference type="Proteomes" id="UP000003835"/>
    </source>
</evidence>
<dbReference type="EMBL" id="DS989855">
    <property type="protein sequence ID" value="EDX73995.1"/>
    <property type="molecule type" value="Genomic_DNA"/>
</dbReference>
<dbReference type="Proteomes" id="UP000003835">
    <property type="component" value="Unassembled WGS sequence"/>
</dbReference>
<dbReference type="STRING" id="118168.MC7420_5875"/>
<dbReference type="AlphaFoldDB" id="B4VVX3"/>
<dbReference type="HOGENOM" id="CLU_3116707_0_0_3"/>
<reference evidence="1 2" key="1">
    <citation type="submission" date="2008-07" db="EMBL/GenBank/DDBJ databases">
        <authorList>
            <person name="Tandeau de Marsac N."/>
            <person name="Ferriera S."/>
            <person name="Johnson J."/>
            <person name="Kravitz S."/>
            <person name="Beeson K."/>
            <person name="Sutton G."/>
            <person name="Rogers Y.-H."/>
            <person name="Friedman R."/>
            <person name="Frazier M."/>
            <person name="Venter J.C."/>
        </authorList>
    </citation>
    <scope>NUCLEOTIDE SEQUENCE [LARGE SCALE GENOMIC DNA]</scope>
    <source>
        <strain evidence="1 2">PCC 7420</strain>
    </source>
</reference>
<gene>
    <name evidence="1" type="ORF">MC7420_5875</name>
</gene>
<keyword evidence="2" id="KW-1185">Reference proteome</keyword>
<name>B4VVX3_9CYAN</name>
<sequence>MTLTEKQPTAMLEKGGFCMEVIGFSLNILAKPAPTSFPIDSTRYLFTSRP</sequence>
<protein>
    <submittedName>
        <fullName evidence="1">Uncharacterized protein</fullName>
    </submittedName>
</protein>
<proteinExistence type="predicted"/>
<accession>B4VVX3</accession>
<evidence type="ECO:0000313" key="1">
    <source>
        <dbReference type="EMBL" id="EDX73995.1"/>
    </source>
</evidence>
<organism evidence="1 2">
    <name type="scientific">Coleofasciculus chthonoplastes PCC 7420</name>
    <dbReference type="NCBI Taxonomy" id="118168"/>
    <lineage>
        <taxon>Bacteria</taxon>
        <taxon>Bacillati</taxon>
        <taxon>Cyanobacteriota</taxon>
        <taxon>Cyanophyceae</taxon>
        <taxon>Coleofasciculales</taxon>
        <taxon>Coleofasciculaceae</taxon>
        <taxon>Coleofasciculus</taxon>
    </lineage>
</organism>